<dbReference type="Proteomes" id="UP001338125">
    <property type="component" value="Unassembled WGS sequence"/>
</dbReference>
<comment type="caution">
    <text evidence="2">The sequence shown here is derived from an EMBL/GenBank/DDBJ whole genome shotgun (WGS) entry which is preliminary data.</text>
</comment>
<dbReference type="PANTHER" id="PTHR13156">
    <property type="entry name" value="NADH-UBIQUINONE OXIDOREDUCTASE 13 KD-A SUBUNIT"/>
    <property type="match status" value="1"/>
</dbReference>
<proteinExistence type="predicted"/>
<keyword evidence="3" id="KW-1185">Reference proteome</keyword>
<protein>
    <submittedName>
        <fullName evidence="2">Lactobacillus shifted protein</fullName>
    </submittedName>
</protein>
<dbReference type="Gene3D" id="2.60.260.40">
    <property type="entry name" value="q5lls5 like domains"/>
    <property type="match status" value="1"/>
</dbReference>
<dbReference type="EMBL" id="JAVFKD010000014">
    <property type="protein sequence ID" value="KAK5990280.1"/>
    <property type="molecule type" value="Genomic_DNA"/>
</dbReference>
<reference evidence="2 3" key="1">
    <citation type="submission" date="2024-01" db="EMBL/GenBank/DDBJ databases">
        <title>Complete genome of Cladobotryum mycophilum ATHUM6906.</title>
        <authorList>
            <person name="Christinaki A.C."/>
            <person name="Myridakis A.I."/>
            <person name="Kouvelis V.N."/>
        </authorList>
    </citation>
    <scope>NUCLEOTIDE SEQUENCE [LARGE SCALE GENOMIC DNA]</scope>
    <source>
        <strain evidence="2 3">ATHUM6906</strain>
    </source>
</reference>
<name>A0ABR0SDP8_9HYPO</name>
<evidence type="ECO:0000313" key="3">
    <source>
        <dbReference type="Proteomes" id="UP001338125"/>
    </source>
</evidence>
<dbReference type="Pfam" id="PF10276">
    <property type="entry name" value="zf-CHCC"/>
    <property type="match status" value="1"/>
</dbReference>
<accession>A0ABR0SDP8</accession>
<dbReference type="PANTHER" id="PTHR13156:SF0">
    <property type="entry name" value="NADH DEHYDROGENASE [UBIQUINONE] IRON-SULFUR PROTEIN 6, MITOCHONDRIAL"/>
    <property type="match status" value="1"/>
</dbReference>
<evidence type="ECO:0000313" key="2">
    <source>
        <dbReference type="EMBL" id="KAK5990280.1"/>
    </source>
</evidence>
<feature type="domain" description="Zinc finger CHCC-type" evidence="1">
    <location>
        <begin position="108"/>
        <end position="143"/>
    </location>
</feature>
<organism evidence="2 3">
    <name type="scientific">Cladobotryum mycophilum</name>
    <dbReference type="NCBI Taxonomy" id="491253"/>
    <lineage>
        <taxon>Eukaryota</taxon>
        <taxon>Fungi</taxon>
        <taxon>Dikarya</taxon>
        <taxon>Ascomycota</taxon>
        <taxon>Pezizomycotina</taxon>
        <taxon>Sordariomycetes</taxon>
        <taxon>Hypocreomycetidae</taxon>
        <taxon>Hypocreales</taxon>
        <taxon>Hypocreaceae</taxon>
        <taxon>Cladobotryum</taxon>
    </lineage>
</organism>
<evidence type="ECO:0000259" key="1">
    <source>
        <dbReference type="Pfam" id="PF10276"/>
    </source>
</evidence>
<gene>
    <name evidence="2" type="ORF">PT974_08547</name>
</gene>
<sequence>MASSQLRTIGTLARGLRASQRAFATSARRFEAAVPASSVGETAAVLETDTKEIGQAPNRLAVWSRSQKTRSQAMTGPRFEQTDFALQPQPYSAMELVHQVPVTWTHERIAVCEGGGGPAGHPKIFINTDKAEIATCNYCGTPFANEHHRKHLESLPQTSYPLA</sequence>
<dbReference type="InterPro" id="IPR019401">
    <property type="entry name" value="Znf_CHCC"/>
</dbReference>